<name>A0A072VJS1_MEDTR</name>
<dbReference type="AlphaFoldDB" id="A0A072VJS1"/>
<dbReference type="EnsemblPlants" id="KEH42062">
    <property type="protein sequence ID" value="KEH42062"/>
    <property type="gene ID" value="MTR_1g060570"/>
</dbReference>
<gene>
    <name evidence="1" type="ordered locus">MTR_1g060570</name>
</gene>
<evidence type="ECO:0000313" key="2">
    <source>
        <dbReference type="EnsemblPlants" id="KEH42062"/>
    </source>
</evidence>
<reference evidence="2" key="3">
    <citation type="submission" date="2015-04" db="UniProtKB">
        <authorList>
            <consortium name="EnsemblPlants"/>
        </authorList>
    </citation>
    <scope>IDENTIFICATION</scope>
    <source>
        <strain evidence="2">cv. Jemalong A17</strain>
    </source>
</reference>
<reference evidence="1 3" key="1">
    <citation type="journal article" date="2011" name="Nature">
        <title>The Medicago genome provides insight into the evolution of rhizobial symbioses.</title>
        <authorList>
            <person name="Young N.D."/>
            <person name="Debelle F."/>
            <person name="Oldroyd G.E."/>
            <person name="Geurts R."/>
            <person name="Cannon S.B."/>
            <person name="Udvardi M.K."/>
            <person name="Benedito V.A."/>
            <person name="Mayer K.F."/>
            <person name="Gouzy J."/>
            <person name="Schoof H."/>
            <person name="Van de Peer Y."/>
            <person name="Proost S."/>
            <person name="Cook D.R."/>
            <person name="Meyers B.C."/>
            <person name="Spannagl M."/>
            <person name="Cheung F."/>
            <person name="De Mita S."/>
            <person name="Krishnakumar V."/>
            <person name="Gundlach H."/>
            <person name="Zhou S."/>
            <person name="Mudge J."/>
            <person name="Bharti A.K."/>
            <person name="Murray J.D."/>
            <person name="Naoumkina M.A."/>
            <person name="Rosen B."/>
            <person name="Silverstein K.A."/>
            <person name="Tang H."/>
            <person name="Rombauts S."/>
            <person name="Zhao P.X."/>
            <person name="Zhou P."/>
            <person name="Barbe V."/>
            <person name="Bardou P."/>
            <person name="Bechner M."/>
            <person name="Bellec A."/>
            <person name="Berger A."/>
            <person name="Berges H."/>
            <person name="Bidwell S."/>
            <person name="Bisseling T."/>
            <person name="Choisne N."/>
            <person name="Couloux A."/>
            <person name="Denny R."/>
            <person name="Deshpande S."/>
            <person name="Dai X."/>
            <person name="Doyle J.J."/>
            <person name="Dudez A.M."/>
            <person name="Farmer A.D."/>
            <person name="Fouteau S."/>
            <person name="Franken C."/>
            <person name="Gibelin C."/>
            <person name="Gish J."/>
            <person name="Goldstein S."/>
            <person name="Gonzalez A.J."/>
            <person name="Green P.J."/>
            <person name="Hallab A."/>
            <person name="Hartog M."/>
            <person name="Hua A."/>
            <person name="Humphray S.J."/>
            <person name="Jeong D.H."/>
            <person name="Jing Y."/>
            <person name="Jocker A."/>
            <person name="Kenton S.M."/>
            <person name="Kim D.J."/>
            <person name="Klee K."/>
            <person name="Lai H."/>
            <person name="Lang C."/>
            <person name="Lin S."/>
            <person name="Macmil S.L."/>
            <person name="Magdelenat G."/>
            <person name="Matthews L."/>
            <person name="McCorrison J."/>
            <person name="Monaghan E.L."/>
            <person name="Mun J.H."/>
            <person name="Najar F.Z."/>
            <person name="Nicholson C."/>
            <person name="Noirot C."/>
            <person name="O'Bleness M."/>
            <person name="Paule C.R."/>
            <person name="Poulain J."/>
            <person name="Prion F."/>
            <person name="Qin B."/>
            <person name="Qu C."/>
            <person name="Retzel E.F."/>
            <person name="Riddle C."/>
            <person name="Sallet E."/>
            <person name="Samain S."/>
            <person name="Samson N."/>
            <person name="Sanders I."/>
            <person name="Saurat O."/>
            <person name="Scarpelli C."/>
            <person name="Schiex T."/>
            <person name="Segurens B."/>
            <person name="Severin A.J."/>
            <person name="Sherrier D.J."/>
            <person name="Shi R."/>
            <person name="Sims S."/>
            <person name="Singer S.R."/>
            <person name="Sinharoy S."/>
            <person name="Sterck L."/>
            <person name="Viollet A."/>
            <person name="Wang B.B."/>
            <person name="Wang K."/>
            <person name="Wang M."/>
            <person name="Wang X."/>
            <person name="Warfsmann J."/>
            <person name="Weissenbach J."/>
            <person name="White D.D."/>
            <person name="White J.D."/>
            <person name="Wiley G.B."/>
            <person name="Wincker P."/>
            <person name="Xing Y."/>
            <person name="Yang L."/>
            <person name="Yao Z."/>
            <person name="Ying F."/>
            <person name="Zhai J."/>
            <person name="Zhou L."/>
            <person name="Zuber A."/>
            <person name="Denarie J."/>
            <person name="Dixon R.A."/>
            <person name="May G.D."/>
            <person name="Schwartz D.C."/>
            <person name="Rogers J."/>
            <person name="Quetier F."/>
            <person name="Town C.D."/>
            <person name="Roe B.A."/>
        </authorList>
    </citation>
    <scope>NUCLEOTIDE SEQUENCE [LARGE SCALE GENOMIC DNA]</scope>
    <source>
        <strain evidence="1">A17</strain>
        <strain evidence="2 3">cv. Jemalong A17</strain>
    </source>
</reference>
<dbReference type="EMBL" id="CM001217">
    <property type="protein sequence ID" value="KEH42062.1"/>
    <property type="molecule type" value="Genomic_DNA"/>
</dbReference>
<dbReference type="HOGENOM" id="CLU_2416571_0_0_1"/>
<sequence>MPKLLGQMLSLGSNPPFSTCVSWKKDGNGPSIEISREKCRFDGVAAVDEGGVPSSVRGKGAPNTIANHQLSRFCSSIACSGGARPKLLGWPL</sequence>
<accession>A0A072VJS1</accession>
<dbReference type="Proteomes" id="UP000002051">
    <property type="component" value="Unassembled WGS sequence"/>
</dbReference>
<keyword evidence="3" id="KW-1185">Reference proteome</keyword>
<organism evidence="1 3">
    <name type="scientific">Medicago truncatula</name>
    <name type="common">Barrel medic</name>
    <name type="synonym">Medicago tribuloides</name>
    <dbReference type="NCBI Taxonomy" id="3880"/>
    <lineage>
        <taxon>Eukaryota</taxon>
        <taxon>Viridiplantae</taxon>
        <taxon>Streptophyta</taxon>
        <taxon>Embryophyta</taxon>
        <taxon>Tracheophyta</taxon>
        <taxon>Spermatophyta</taxon>
        <taxon>Magnoliopsida</taxon>
        <taxon>eudicotyledons</taxon>
        <taxon>Gunneridae</taxon>
        <taxon>Pentapetalae</taxon>
        <taxon>rosids</taxon>
        <taxon>fabids</taxon>
        <taxon>Fabales</taxon>
        <taxon>Fabaceae</taxon>
        <taxon>Papilionoideae</taxon>
        <taxon>50 kb inversion clade</taxon>
        <taxon>NPAAA clade</taxon>
        <taxon>Hologalegina</taxon>
        <taxon>IRL clade</taxon>
        <taxon>Trifolieae</taxon>
        <taxon>Medicago</taxon>
    </lineage>
</organism>
<proteinExistence type="predicted"/>
<evidence type="ECO:0000313" key="1">
    <source>
        <dbReference type="EMBL" id="KEH42062.1"/>
    </source>
</evidence>
<protein>
    <submittedName>
        <fullName evidence="1 2">Uncharacterized protein</fullName>
    </submittedName>
</protein>
<evidence type="ECO:0000313" key="3">
    <source>
        <dbReference type="Proteomes" id="UP000002051"/>
    </source>
</evidence>
<reference evidence="1 3" key="2">
    <citation type="journal article" date="2014" name="BMC Genomics">
        <title>An improved genome release (version Mt4.0) for the model legume Medicago truncatula.</title>
        <authorList>
            <person name="Tang H."/>
            <person name="Krishnakumar V."/>
            <person name="Bidwell S."/>
            <person name="Rosen B."/>
            <person name="Chan A."/>
            <person name="Zhou S."/>
            <person name="Gentzbittel L."/>
            <person name="Childs K.L."/>
            <person name="Yandell M."/>
            <person name="Gundlach H."/>
            <person name="Mayer K.F."/>
            <person name="Schwartz D.C."/>
            <person name="Town C.D."/>
        </authorList>
    </citation>
    <scope>GENOME REANNOTATION</scope>
    <source>
        <strain evidence="1">A17</strain>
        <strain evidence="2 3">cv. Jemalong A17</strain>
    </source>
</reference>